<name>A0A0C7R5G2_PARSO</name>
<protein>
    <submittedName>
        <fullName evidence="1">Uncharacterized protein</fullName>
    </submittedName>
</protein>
<gene>
    <name evidence="1" type="ORF">R28058_18381</name>
</gene>
<sequence length="154" mass="18326">MKIRLPFVLRSTYEKETSELVKDIKVLEATKYASDNKVLDLKQKLNLSEVRENEQSKEIERLKIKLEERDKQIKGMEWCIQERDKQIKDIRAFNMKLYKKLELSSEMYRQFKDKVDKACEIDFVTRTLTPADIKKFMKVEDIVELYTLIGIAGK</sequence>
<dbReference type="EMBL" id="CEKZ01000003">
    <property type="protein sequence ID" value="CEQ04105.1"/>
    <property type="molecule type" value="Genomic_DNA"/>
</dbReference>
<dbReference type="RefSeq" id="WP_055342167.1">
    <property type="nucleotide sequence ID" value="NZ_CEKZ01000003.1"/>
</dbReference>
<reference evidence="2" key="1">
    <citation type="submission" date="2015-01" db="EMBL/GenBank/DDBJ databases">
        <authorList>
            <person name="Aslett M.A."/>
            <person name="De Silva N."/>
        </authorList>
    </citation>
    <scope>NUCLEOTIDE SEQUENCE [LARGE SCALE GENOMIC DNA]</scope>
    <source>
        <strain evidence="2">R28058</strain>
    </source>
</reference>
<organism evidence="1 2">
    <name type="scientific">Paraclostridium sordellii</name>
    <name type="common">Clostridium sordellii</name>
    <dbReference type="NCBI Taxonomy" id="1505"/>
    <lineage>
        <taxon>Bacteria</taxon>
        <taxon>Bacillati</taxon>
        <taxon>Bacillota</taxon>
        <taxon>Clostridia</taxon>
        <taxon>Peptostreptococcales</taxon>
        <taxon>Peptostreptococcaceae</taxon>
        <taxon>Paraclostridium</taxon>
    </lineage>
</organism>
<dbReference type="OrthoDB" id="9975915at2"/>
<accession>A0A0C7R5G2</accession>
<evidence type="ECO:0000313" key="1">
    <source>
        <dbReference type="EMBL" id="CEQ04105.1"/>
    </source>
</evidence>
<evidence type="ECO:0000313" key="2">
    <source>
        <dbReference type="Proteomes" id="UP000049127"/>
    </source>
</evidence>
<proteinExistence type="predicted"/>
<dbReference type="Proteomes" id="UP000049127">
    <property type="component" value="Unassembled WGS sequence"/>
</dbReference>
<dbReference type="AlphaFoldDB" id="A0A0C7R5G2"/>